<dbReference type="InterPro" id="IPR029058">
    <property type="entry name" value="AB_hydrolase_fold"/>
</dbReference>
<proteinExistence type="predicted"/>
<dbReference type="SUPFAM" id="SSF53474">
    <property type="entry name" value="alpha/beta-Hydrolases"/>
    <property type="match status" value="1"/>
</dbReference>
<accession>A0A382LB94</accession>
<dbReference type="InterPro" id="IPR054579">
    <property type="entry name" value="GCE-like_dom"/>
</dbReference>
<dbReference type="AlphaFoldDB" id="A0A382LB94"/>
<evidence type="ECO:0000259" key="4">
    <source>
        <dbReference type="Pfam" id="PF22244"/>
    </source>
</evidence>
<sequence>PSIRLPHSWVRGRTKGEAVDNRATEKGRGVAKNRWGVVNILKRGYGLATIYYGDIDPDFDDGWKNGVHVLYPKPKPDEWGSIATWAWGLSRAMDYFETDKDIDHKRVAVMGHSRLGKTSLWAGAADQRFALVISNNSGCGGAALSRRAFGETVKRINTSFPHWFNDNFLKYNDNENACPVDQHMLVALAAPRPVYIASAVGDKWADPNGEFLSGMHANPVYQLYRLSGLPASKQPPVDQPVMGAIGYHVRTGKHDVTAFDWEQYMNFADKHLKKKR</sequence>
<protein>
    <recommendedName>
        <fullName evidence="4">4-O-methyl-glucuronoyl methylesterase-like domain-containing protein</fullName>
    </recommendedName>
</protein>
<evidence type="ECO:0000256" key="1">
    <source>
        <dbReference type="ARBA" id="ARBA00022487"/>
    </source>
</evidence>
<organism evidence="5">
    <name type="scientific">marine metagenome</name>
    <dbReference type="NCBI Taxonomy" id="408172"/>
    <lineage>
        <taxon>unclassified sequences</taxon>
        <taxon>metagenomes</taxon>
        <taxon>ecological metagenomes</taxon>
    </lineage>
</organism>
<evidence type="ECO:0000256" key="2">
    <source>
        <dbReference type="ARBA" id="ARBA00022729"/>
    </source>
</evidence>
<keyword evidence="2" id="KW-0732">Signal</keyword>
<feature type="non-terminal residue" evidence="5">
    <location>
        <position position="1"/>
    </location>
</feature>
<reference evidence="5" key="1">
    <citation type="submission" date="2018-05" db="EMBL/GenBank/DDBJ databases">
        <authorList>
            <person name="Lanie J.A."/>
            <person name="Ng W.-L."/>
            <person name="Kazmierczak K.M."/>
            <person name="Andrzejewski T.M."/>
            <person name="Davidsen T.M."/>
            <person name="Wayne K.J."/>
            <person name="Tettelin H."/>
            <person name="Glass J.I."/>
            <person name="Rusch D."/>
            <person name="Podicherti R."/>
            <person name="Tsui H.-C.T."/>
            <person name="Winkler M.E."/>
        </authorList>
    </citation>
    <scope>NUCLEOTIDE SEQUENCE</scope>
</reference>
<dbReference type="Gene3D" id="3.40.50.1820">
    <property type="entry name" value="alpha/beta hydrolase"/>
    <property type="match status" value="1"/>
</dbReference>
<keyword evidence="3" id="KW-0378">Hydrolase</keyword>
<keyword evidence="1" id="KW-0719">Serine esterase</keyword>
<evidence type="ECO:0000256" key="3">
    <source>
        <dbReference type="ARBA" id="ARBA00022801"/>
    </source>
</evidence>
<dbReference type="EMBL" id="UINC01085944">
    <property type="protein sequence ID" value="SVC33940.1"/>
    <property type="molecule type" value="Genomic_DNA"/>
</dbReference>
<dbReference type="GO" id="GO:0052689">
    <property type="term" value="F:carboxylic ester hydrolase activity"/>
    <property type="evidence" value="ECO:0007669"/>
    <property type="project" value="UniProtKB-KW"/>
</dbReference>
<dbReference type="Pfam" id="PF22244">
    <property type="entry name" value="GCE_fung"/>
    <property type="match status" value="1"/>
</dbReference>
<gene>
    <name evidence="5" type="ORF">METZ01_LOCUS286794</name>
</gene>
<feature type="domain" description="4-O-methyl-glucuronoyl methylesterase-like" evidence="4">
    <location>
        <begin position="77"/>
        <end position="222"/>
    </location>
</feature>
<name>A0A382LB94_9ZZZZ</name>
<evidence type="ECO:0000313" key="5">
    <source>
        <dbReference type="EMBL" id="SVC33940.1"/>
    </source>
</evidence>